<protein>
    <submittedName>
        <fullName evidence="1">Uncharacterized protein</fullName>
    </submittedName>
</protein>
<dbReference type="Proteomes" id="UP001477672">
    <property type="component" value="Unassembled WGS sequence"/>
</dbReference>
<comment type="caution">
    <text evidence="1">The sequence shown here is derived from an EMBL/GenBank/DDBJ whole genome shotgun (WGS) entry which is preliminary data.</text>
</comment>
<gene>
    <name evidence="1" type="ORF">WMO24_13840</name>
</gene>
<name>A0ABV1GIL8_9FIRM</name>
<reference evidence="1 2" key="1">
    <citation type="submission" date="2024-03" db="EMBL/GenBank/DDBJ databases">
        <title>Human intestinal bacterial collection.</title>
        <authorList>
            <person name="Pauvert C."/>
            <person name="Hitch T.C.A."/>
            <person name="Clavel T."/>
        </authorList>
    </citation>
    <scope>NUCLEOTIDE SEQUENCE [LARGE SCALE GENOMIC DNA]</scope>
    <source>
        <strain evidence="1 2">CLA-JM-H11</strain>
    </source>
</reference>
<proteinExistence type="predicted"/>
<sequence>MIYSASNNICTTVTNRKTVERIVDCFLNATEVQLDGEPSSDASANEKSITITVVPAKLSHVETSQSPTCQFAVSILGSKALIAILDEIRAKEAVTKSTIGLLETLSRQVGVFLPVRLAS</sequence>
<keyword evidence="2" id="KW-1185">Reference proteome</keyword>
<dbReference type="EMBL" id="JBBMFA010000111">
    <property type="protein sequence ID" value="MEQ2521498.1"/>
    <property type="molecule type" value="Genomic_DNA"/>
</dbReference>
<evidence type="ECO:0000313" key="2">
    <source>
        <dbReference type="Proteomes" id="UP001477672"/>
    </source>
</evidence>
<evidence type="ECO:0000313" key="1">
    <source>
        <dbReference type="EMBL" id="MEQ2521498.1"/>
    </source>
</evidence>
<accession>A0ABV1GIL8</accession>
<dbReference type="RefSeq" id="WP_349216951.1">
    <property type="nucleotide sequence ID" value="NZ_JBBMFA010000111.1"/>
</dbReference>
<organism evidence="1 2">
    <name type="scientific">Ruthenibacterium intestinale</name>
    <dbReference type="NCBI Taxonomy" id="3133163"/>
    <lineage>
        <taxon>Bacteria</taxon>
        <taxon>Bacillati</taxon>
        <taxon>Bacillota</taxon>
        <taxon>Clostridia</taxon>
        <taxon>Eubacteriales</taxon>
        <taxon>Oscillospiraceae</taxon>
        <taxon>Ruthenibacterium</taxon>
    </lineage>
</organism>